<dbReference type="Proteomes" id="UP000051922">
    <property type="component" value="Unassembled WGS sequence"/>
</dbReference>
<dbReference type="PATRIC" id="fig|1423783.4.peg.1690"/>
<organism evidence="2 3">
    <name type="scientific">Lacticaseibacillus pantheris DSM 15945 = JCM 12539 = NBRC 106106</name>
    <dbReference type="NCBI Taxonomy" id="1423783"/>
    <lineage>
        <taxon>Bacteria</taxon>
        <taxon>Bacillati</taxon>
        <taxon>Bacillota</taxon>
        <taxon>Bacilli</taxon>
        <taxon>Lactobacillales</taxon>
        <taxon>Lactobacillaceae</taxon>
        <taxon>Lacticaseibacillus</taxon>
    </lineage>
</organism>
<comment type="caution">
    <text evidence="2">The sequence shown here is derived from an EMBL/GenBank/DDBJ whole genome shotgun (WGS) entry which is preliminary data.</text>
</comment>
<evidence type="ECO:0000313" key="3">
    <source>
        <dbReference type="Proteomes" id="UP000051922"/>
    </source>
</evidence>
<keyword evidence="3" id="KW-1185">Reference proteome</keyword>
<dbReference type="RefSeq" id="WP_054649911.1">
    <property type="nucleotide sequence ID" value="NZ_AZFJ01000052.1"/>
</dbReference>
<comment type="similarity">
    <text evidence="1">Belongs to the UPF0166 family.</text>
</comment>
<dbReference type="Pfam" id="PF02641">
    <property type="entry name" value="DUF190"/>
    <property type="match status" value="2"/>
</dbReference>
<dbReference type="InterPro" id="IPR015867">
    <property type="entry name" value="N-reg_PII/ATP_PRibTrfase_C"/>
</dbReference>
<gene>
    <name evidence="2" type="ORF">FC50_GL001647</name>
</gene>
<reference evidence="2 3" key="1">
    <citation type="journal article" date="2015" name="Genome Announc.">
        <title>Expanding the biotechnology potential of lactobacilli through comparative genomics of 213 strains and associated genera.</title>
        <authorList>
            <person name="Sun Z."/>
            <person name="Harris H.M."/>
            <person name="McCann A."/>
            <person name="Guo C."/>
            <person name="Argimon S."/>
            <person name="Zhang W."/>
            <person name="Yang X."/>
            <person name="Jeffery I.B."/>
            <person name="Cooney J.C."/>
            <person name="Kagawa T.F."/>
            <person name="Liu W."/>
            <person name="Song Y."/>
            <person name="Salvetti E."/>
            <person name="Wrobel A."/>
            <person name="Rasinkangas P."/>
            <person name="Parkhill J."/>
            <person name="Rea M.C."/>
            <person name="O'Sullivan O."/>
            <person name="Ritari J."/>
            <person name="Douillard F.P."/>
            <person name="Paul Ross R."/>
            <person name="Yang R."/>
            <person name="Briner A.E."/>
            <person name="Felis G.E."/>
            <person name="de Vos W.M."/>
            <person name="Barrangou R."/>
            <person name="Klaenhammer T.R."/>
            <person name="Caufield P.W."/>
            <person name="Cui Y."/>
            <person name="Zhang H."/>
            <person name="O'Toole P.W."/>
        </authorList>
    </citation>
    <scope>NUCLEOTIDE SEQUENCE [LARGE SCALE GENOMIC DNA]</scope>
    <source>
        <strain evidence="2 3">DSM 15945</strain>
    </source>
</reference>
<dbReference type="PANTHER" id="PTHR35983">
    <property type="entry name" value="UPF0166 PROTEIN TM_0021"/>
    <property type="match status" value="1"/>
</dbReference>
<dbReference type="STRING" id="1423783.FC50_GL001647"/>
<name>A0A0R1TVV8_9LACO</name>
<dbReference type="PANTHER" id="PTHR35983:SF1">
    <property type="entry name" value="UPF0166 PROTEIN TM_0021"/>
    <property type="match status" value="1"/>
</dbReference>
<dbReference type="EMBL" id="AZFJ01000052">
    <property type="protein sequence ID" value="KRL85481.1"/>
    <property type="molecule type" value="Genomic_DNA"/>
</dbReference>
<dbReference type="InterPro" id="IPR011322">
    <property type="entry name" value="N-reg_PII-like_a/b"/>
</dbReference>
<dbReference type="SUPFAM" id="SSF54913">
    <property type="entry name" value="GlnB-like"/>
    <property type="match status" value="2"/>
</dbReference>
<protein>
    <submittedName>
        <fullName evidence="2">Uncharacterized protein</fullName>
    </submittedName>
</protein>
<dbReference type="Gene3D" id="3.30.70.120">
    <property type="match status" value="2"/>
</dbReference>
<accession>A0A0R1TVV8</accession>
<dbReference type="InterPro" id="IPR003793">
    <property type="entry name" value="UPF0166"/>
</dbReference>
<evidence type="ECO:0000313" key="2">
    <source>
        <dbReference type="EMBL" id="KRL85481.1"/>
    </source>
</evidence>
<dbReference type="AlphaFoldDB" id="A0A0R1TVV8"/>
<sequence length="218" mass="24656">MTEATLIRVVTDEVMQTLTHQELVKQIFAYFWQRGIVDGTIRRTIMGVNKYNEMRQSLRKPRRGNDLPVIIETVQSGDNLQVILAELTQLVDDRGQITTVQGQTGSDIEMDDTAAYYDVKLFTREDNKHFAPDHYTKIVAQLQAMHVRWVSVTRGIAGYDDGRHVHEETTTHKSGHLPIVIETVVDRASLQTVLEALKPLSDAGLLFTVPVALVNEPY</sequence>
<proteinExistence type="inferred from homology"/>
<evidence type="ECO:0000256" key="1">
    <source>
        <dbReference type="ARBA" id="ARBA00010554"/>
    </source>
</evidence>
<dbReference type="OrthoDB" id="9795599at2"/>